<protein>
    <submittedName>
        <fullName evidence="2">Uncharacterized protein</fullName>
    </submittedName>
</protein>
<sequence length="223" mass="24174">MSDGKIVGSDGPGSEAVEDLVRALPAYFPKDESSGNYKLLDVVGEAIDRLDNDITTVDKAMSIQDAEKSESIDRIADAVGIKRRAGESLEKYRTRVLIEFQSLTSEGTLSDLFISFASILNADEEDFWFQDWADLYGSDSRFAFLVPYQKVQDSVLEPSDIPTLADKLAPAGKEVEAQYNGSFRPVSAADYQSGNYQQGRGFGTLDGNGDPAESGGTFGGLIQ</sequence>
<dbReference type="OrthoDB" id="346417at2157"/>
<evidence type="ECO:0000256" key="1">
    <source>
        <dbReference type="SAM" id="MobiDB-lite"/>
    </source>
</evidence>
<gene>
    <name evidence="2" type="ORF">SAMN04488691_103157</name>
</gene>
<dbReference type="RefSeq" id="WP_074793200.1">
    <property type="nucleotide sequence ID" value="NZ_FOAD01000003.1"/>
</dbReference>
<evidence type="ECO:0000313" key="2">
    <source>
        <dbReference type="EMBL" id="SEL17068.1"/>
    </source>
</evidence>
<dbReference type="AlphaFoldDB" id="A0A1H7N229"/>
<reference evidence="2 3" key="1">
    <citation type="submission" date="2016-10" db="EMBL/GenBank/DDBJ databases">
        <authorList>
            <person name="de Groot N.N."/>
        </authorList>
    </citation>
    <scope>NUCLEOTIDE SEQUENCE [LARGE SCALE GENOMIC DNA]</scope>
    <source>
        <strain evidence="2 3">CDM_5</strain>
    </source>
</reference>
<proteinExistence type="predicted"/>
<evidence type="ECO:0000313" key="3">
    <source>
        <dbReference type="Proteomes" id="UP000183894"/>
    </source>
</evidence>
<feature type="region of interest" description="Disordered" evidence="1">
    <location>
        <begin position="199"/>
        <end position="223"/>
    </location>
</feature>
<dbReference type="Proteomes" id="UP000183894">
    <property type="component" value="Unassembled WGS sequence"/>
</dbReference>
<organism evidence="2 3">
    <name type="scientific">Haloferax larsenii</name>
    <dbReference type="NCBI Taxonomy" id="302484"/>
    <lineage>
        <taxon>Archaea</taxon>
        <taxon>Methanobacteriati</taxon>
        <taxon>Methanobacteriota</taxon>
        <taxon>Stenosarchaea group</taxon>
        <taxon>Halobacteria</taxon>
        <taxon>Halobacteriales</taxon>
        <taxon>Haloferacaceae</taxon>
        <taxon>Haloferax</taxon>
    </lineage>
</organism>
<accession>A0A1H7N229</accession>
<dbReference type="EMBL" id="FOAD01000003">
    <property type="protein sequence ID" value="SEL17068.1"/>
    <property type="molecule type" value="Genomic_DNA"/>
</dbReference>
<name>A0A1H7N229_HALLR</name>